<dbReference type="EMBL" id="JBEZUR010000019">
    <property type="protein sequence ID" value="MEU3555468.1"/>
    <property type="molecule type" value="Genomic_DNA"/>
</dbReference>
<dbReference type="HAMAP" id="MF_00197">
    <property type="entry name" value="DAP_epimerase"/>
    <property type="match status" value="1"/>
</dbReference>
<comment type="pathway">
    <text evidence="1 8">Amino-acid biosynthesis; L-lysine biosynthesis via DAP pathway; DL-2,6-diaminopimelate from LL-2,6-diaminopimelate: step 1/1.</text>
</comment>
<keyword evidence="6 8" id="KW-0413">Isomerase</keyword>
<dbReference type="NCBIfam" id="TIGR00652">
    <property type="entry name" value="DapF"/>
    <property type="match status" value="1"/>
</dbReference>
<dbReference type="PROSITE" id="PS01326">
    <property type="entry name" value="DAP_EPIMERASE"/>
    <property type="match status" value="1"/>
</dbReference>
<feature type="binding site" evidence="8">
    <location>
        <position position="191"/>
    </location>
    <ligand>
        <name>substrate</name>
    </ligand>
</feature>
<dbReference type="InterPro" id="IPR001653">
    <property type="entry name" value="DAP_epimerase_DapF"/>
</dbReference>
<dbReference type="Gene3D" id="3.10.310.10">
    <property type="entry name" value="Diaminopimelate Epimerase, Chain A, domain 1"/>
    <property type="match status" value="2"/>
</dbReference>
<dbReference type="EC" id="5.1.1.7" evidence="3 8"/>
<evidence type="ECO:0000256" key="6">
    <source>
        <dbReference type="ARBA" id="ARBA00023235"/>
    </source>
</evidence>
<feature type="active site" description="Proton donor" evidence="8">
    <location>
        <position position="85"/>
    </location>
</feature>
<evidence type="ECO:0000313" key="10">
    <source>
        <dbReference type="EMBL" id="MEU3555468.1"/>
    </source>
</evidence>
<comment type="subunit">
    <text evidence="8">Homodimer.</text>
</comment>
<keyword evidence="4 8" id="KW-0028">Amino-acid biosynthesis</keyword>
<feature type="active site" evidence="9">
    <location>
        <position position="85"/>
    </location>
</feature>
<feature type="binding site" evidence="8">
    <location>
        <position position="15"/>
    </location>
    <ligand>
        <name>substrate</name>
    </ligand>
</feature>
<gene>
    <name evidence="8 10" type="primary">dapF</name>
    <name evidence="10" type="ORF">AB0E65_14805</name>
</gene>
<evidence type="ECO:0000256" key="4">
    <source>
        <dbReference type="ARBA" id="ARBA00022605"/>
    </source>
</evidence>
<comment type="similarity">
    <text evidence="2 8">Belongs to the diaminopimelate epimerase family.</text>
</comment>
<organism evidence="10 11">
    <name type="scientific">Streptomyces fragilis</name>
    <dbReference type="NCBI Taxonomy" id="67301"/>
    <lineage>
        <taxon>Bacteria</taxon>
        <taxon>Bacillati</taxon>
        <taxon>Actinomycetota</taxon>
        <taxon>Actinomycetes</taxon>
        <taxon>Kitasatosporales</taxon>
        <taxon>Streptomycetaceae</taxon>
        <taxon>Streptomyces</taxon>
    </lineage>
</organism>
<feature type="binding site" evidence="8">
    <location>
        <position position="158"/>
    </location>
    <ligand>
        <name>substrate</name>
    </ligand>
</feature>
<comment type="subcellular location">
    <subcellularLocation>
        <location evidence="8">Cytoplasm</location>
    </subcellularLocation>
</comment>
<feature type="site" description="Could be important to modulate the pK values of the two catalytic cysteine residues" evidence="8">
    <location>
        <position position="209"/>
    </location>
</feature>
<dbReference type="GO" id="GO:0008837">
    <property type="term" value="F:diaminopimelate epimerase activity"/>
    <property type="evidence" value="ECO:0007669"/>
    <property type="project" value="UniProtKB-EC"/>
</dbReference>
<sequence>MSTRIAFLKAHGTENDFVIVPDPENSVDLPPAAVAALCDRRAGIGGDGLLHVVRSAAHPEAREMAGEAEWFMDYRNGDGSVAEMCGNGVRAFARYLQHAGHVTAGELAVATRGGVKTVHLAKDGDVTVRMGRAVLPEGEVTVSVDGRSWPARNVNMGNPHAVAFVEDLAHAGSLFTAPPFAPASAYPDGVNVEFVVDRGPRHVAMRVHERGSGETRSCGTGACAVAVATARRDGADPAVTGTPVTYTVDLPGGRLVITEHPDGEIEMTGPAEIVAEGQIDADWLERATAAKTPEVRNA</sequence>
<feature type="active site" description="Proton acceptor" evidence="8">
    <location>
        <position position="218"/>
    </location>
</feature>
<evidence type="ECO:0000313" key="11">
    <source>
        <dbReference type="Proteomes" id="UP001550850"/>
    </source>
</evidence>
<feature type="site" description="Could be important to modulate the pK values of the two catalytic cysteine residues" evidence="8">
    <location>
        <position position="160"/>
    </location>
</feature>
<feature type="binding site" evidence="8">
    <location>
        <position position="76"/>
    </location>
    <ligand>
        <name>substrate</name>
    </ligand>
</feature>
<dbReference type="SUPFAM" id="SSF54506">
    <property type="entry name" value="Diaminopimelate epimerase-like"/>
    <property type="match status" value="2"/>
</dbReference>
<comment type="catalytic activity">
    <reaction evidence="7 8">
        <text>(2S,6S)-2,6-diaminopimelate = meso-2,6-diaminopimelate</text>
        <dbReference type="Rhea" id="RHEA:15393"/>
        <dbReference type="ChEBI" id="CHEBI:57609"/>
        <dbReference type="ChEBI" id="CHEBI:57791"/>
        <dbReference type="EC" id="5.1.1.7"/>
    </reaction>
</comment>
<feature type="binding site" evidence="8">
    <location>
        <begin position="219"/>
        <end position="220"/>
    </location>
    <ligand>
        <name>substrate</name>
    </ligand>
</feature>
<evidence type="ECO:0000256" key="8">
    <source>
        <dbReference type="HAMAP-Rule" id="MF_00197"/>
    </source>
</evidence>
<dbReference type="InterPro" id="IPR018510">
    <property type="entry name" value="DAP_epimerase_AS"/>
</dbReference>
<name>A0ABV2YIA2_9ACTN</name>
<proteinExistence type="inferred from homology"/>
<dbReference type="PANTHER" id="PTHR31689:SF0">
    <property type="entry name" value="DIAMINOPIMELATE EPIMERASE"/>
    <property type="match status" value="1"/>
</dbReference>
<evidence type="ECO:0000256" key="1">
    <source>
        <dbReference type="ARBA" id="ARBA00005196"/>
    </source>
</evidence>
<dbReference type="Pfam" id="PF01678">
    <property type="entry name" value="DAP_epimerase"/>
    <property type="match status" value="2"/>
</dbReference>
<reference evidence="10 11" key="1">
    <citation type="submission" date="2024-06" db="EMBL/GenBank/DDBJ databases">
        <title>The Natural Products Discovery Center: Release of the First 8490 Sequenced Strains for Exploring Actinobacteria Biosynthetic Diversity.</title>
        <authorList>
            <person name="Kalkreuter E."/>
            <person name="Kautsar S.A."/>
            <person name="Yang D."/>
            <person name="Bader C.D."/>
            <person name="Teijaro C.N."/>
            <person name="Fluegel L."/>
            <person name="Davis C.M."/>
            <person name="Simpson J.R."/>
            <person name="Lauterbach L."/>
            <person name="Steele A.D."/>
            <person name="Gui C."/>
            <person name="Meng S."/>
            <person name="Li G."/>
            <person name="Viehrig K."/>
            <person name="Ye F."/>
            <person name="Su P."/>
            <person name="Kiefer A.F."/>
            <person name="Nichols A."/>
            <person name="Cepeda A.J."/>
            <person name="Yan W."/>
            <person name="Fan B."/>
            <person name="Jiang Y."/>
            <person name="Adhikari A."/>
            <person name="Zheng C.-J."/>
            <person name="Schuster L."/>
            <person name="Cowan T.M."/>
            <person name="Smanski M.J."/>
            <person name="Chevrette M.G."/>
            <person name="De Carvalho L.P.S."/>
            <person name="Shen B."/>
        </authorList>
    </citation>
    <scope>NUCLEOTIDE SEQUENCE [LARGE SCALE GENOMIC DNA]</scope>
    <source>
        <strain evidence="10 11">NPDC038104</strain>
    </source>
</reference>
<dbReference type="RefSeq" id="WP_108952000.1">
    <property type="nucleotide sequence ID" value="NZ_BEVZ01000002.1"/>
</dbReference>
<keyword evidence="11" id="KW-1185">Reference proteome</keyword>
<dbReference type="PANTHER" id="PTHR31689">
    <property type="entry name" value="DIAMINOPIMELATE EPIMERASE, CHLOROPLASTIC"/>
    <property type="match status" value="1"/>
</dbReference>
<accession>A0ABV2YIA2</accession>
<evidence type="ECO:0000256" key="9">
    <source>
        <dbReference type="PROSITE-ProRule" id="PRU10125"/>
    </source>
</evidence>
<protein>
    <recommendedName>
        <fullName evidence="3 8">Diaminopimelate epimerase</fullName>
        <shortName evidence="8">DAP epimerase</shortName>
        <ecNumber evidence="3 8">5.1.1.7</ecNumber>
    </recommendedName>
    <alternativeName>
        <fullName evidence="8">PLP-independent amino acid racemase</fullName>
    </alternativeName>
</protein>
<evidence type="ECO:0000256" key="5">
    <source>
        <dbReference type="ARBA" id="ARBA00023154"/>
    </source>
</evidence>
<feature type="binding site" evidence="8">
    <location>
        <begin position="86"/>
        <end position="87"/>
    </location>
    <ligand>
        <name>substrate</name>
    </ligand>
</feature>
<dbReference type="Proteomes" id="UP001550850">
    <property type="component" value="Unassembled WGS sequence"/>
</dbReference>
<evidence type="ECO:0000256" key="2">
    <source>
        <dbReference type="ARBA" id="ARBA00010219"/>
    </source>
</evidence>
<keyword evidence="8" id="KW-0963">Cytoplasm</keyword>
<evidence type="ECO:0000256" key="3">
    <source>
        <dbReference type="ARBA" id="ARBA00013080"/>
    </source>
</evidence>
<comment type="caution">
    <text evidence="10">The sequence shown here is derived from an EMBL/GenBank/DDBJ whole genome shotgun (WGS) entry which is preliminary data.</text>
</comment>
<evidence type="ECO:0000256" key="7">
    <source>
        <dbReference type="ARBA" id="ARBA00051712"/>
    </source>
</evidence>
<feature type="binding site" evidence="8">
    <location>
        <begin position="209"/>
        <end position="210"/>
    </location>
    <ligand>
        <name>substrate</name>
    </ligand>
</feature>
<comment type="caution">
    <text evidence="8">Lacks conserved residue(s) required for the propagation of feature annotation.</text>
</comment>
<keyword evidence="5 8" id="KW-0457">Lysine biosynthesis</keyword>
<comment type="function">
    <text evidence="8">Catalyzes the stereoinversion of LL-2,6-diaminopimelate (L,L-DAP) to meso-diaminopimelate (meso-DAP), a precursor of L-lysine and an essential component of the bacterial peptidoglycan.</text>
</comment>